<dbReference type="Pfam" id="PF11776">
    <property type="entry name" value="RcnB"/>
    <property type="match status" value="1"/>
</dbReference>
<evidence type="ECO:0000313" key="3">
    <source>
        <dbReference type="EMBL" id="PZQ59186.1"/>
    </source>
</evidence>
<feature type="signal peptide" evidence="2">
    <location>
        <begin position="1"/>
        <end position="20"/>
    </location>
</feature>
<reference evidence="3 4" key="1">
    <citation type="submission" date="2017-08" db="EMBL/GenBank/DDBJ databases">
        <title>Infants hospitalized years apart are colonized by the same room-sourced microbial strains.</title>
        <authorList>
            <person name="Brooks B."/>
            <person name="Olm M.R."/>
            <person name="Firek B.A."/>
            <person name="Baker R."/>
            <person name="Thomas B.C."/>
            <person name="Morowitz M.J."/>
            <person name="Banfield J.F."/>
        </authorList>
    </citation>
    <scope>NUCLEOTIDE SEQUENCE [LARGE SCALE GENOMIC DNA]</scope>
    <source>
        <strain evidence="3">S2_005_001_R1_22</strain>
    </source>
</reference>
<comment type="caution">
    <text evidence="3">The sequence shown here is derived from an EMBL/GenBank/DDBJ whole genome shotgun (WGS) entry which is preliminary data.</text>
</comment>
<evidence type="ECO:0008006" key="5">
    <source>
        <dbReference type="Google" id="ProtNLM"/>
    </source>
</evidence>
<gene>
    <name evidence="3" type="ORF">DI544_12150</name>
</gene>
<feature type="compositionally biased region" description="Basic and acidic residues" evidence="1">
    <location>
        <begin position="77"/>
        <end position="91"/>
    </location>
</feature>
<evidence type="ECO:0000313" key="4">
    <source>
        <dbReference type="Proteomes" id="UP000249229"/>
    </source>
</evidence>
<evidence type="ECO:0000256" key="2">
    <source>
        <dbReference type="SAM" id="SignalP"/>
    </source>
</evidence>
<dbReference type="Gene3D" id="3.10.450.160">
    <property type="entry name" value="inner membrane protein cigr"/>
    <property type="match status" value="1"/>
</dbReference>
<feature type="compositionally biased region" description="Basic and acidic residues" evidence="1">
    <location>
        <begin position="25"/>
        <end position="55"/>
    </location>
</feature>
<feature type="compositionally biased region" description="Basic and acidic residues" evidence="1">
    <location>
        <begin position="103"/>
        <end position="118"/>
    </location>
</feature>
<accession>A0A2W5P0D1</accession>
<dbReference type="EMBL" id="QFQI01000010">
    <property type="protein sequence ID" value="PZQ59186.1"/>
    <property type="molecule type" value="Genomic_DNA"/>
</dbReference>
<organism evidence="3 4">
    <name type="scientific">Sphingomonas taxi</name>
    <dbReference type="NCBI Taxonomy" id="1549858"/>
    <lineage>
        <taxon>Bacteria</taxon>
        <taxon>Pseudomonadati</taxon>
        <taxon>Pseudomonadota</taxon>
        <taxon>Alphaproteobacteria</taxon>
        <taxon>Sphingomonadales</taxon>
        <taxon>Sphingomonadaceae</taxon>
        <taxon>Sphingomonas</taxon>
    </lineage>
</organism>
<dbReference type="AlphaFoldDB" id="A0A2W5P0D1"/>
<keyword evidence="2" id="KW-0732">Signal</keyword>
<protein>
    <recommendedName>
        <fullName evidence="5">ATP-dependent RNA helicase</fullName>
    </recommendedName>
</protein>
<dbReference type="InterPro" id="IPR024572">
    <property type="entry name" value="RcnB"/>
</dbReference>
<evidence type="ECO:0000256" key="1">
    <source>
        <dbReference type="SAM" id="MobiDB-lite"/>
    </source>
</evidence>
<name>A0A2W5P0D1_9SPHN</name>
<sequence>MKAMVAGLLSVAALVPPAFAQGGERSMDRGAWRRDRAERPQRIEGDAPRPERPRDQPPQPGGYGWRDRAGAAPRAPLRPDRRADEGERPAERGSAQRPTPPDAEWRSQRVEPRRRVGGVDRPAPPARVWRSERDAGWNRAARWDRDWRREPRYDWGGYRDRRPGAFDLPRYYAPYGWNGGYRRFGIGMHLAPVLFARSYWIADPWAYRLPDADDPYRWVRYYHDALLVDLDEGEVVDVIHGIFG</sequence>
<feature type="region of interest" description="Disordered" evidence="1">
    <location>
        <begin position="17"/>
        <end position="125"/>
    </location>
</feature>
<feature type="chain" id="PRO_5015965044" description="ATP-dependent RNA helicase" evidence="2">
    <location>
        <begin position="21"/>
        <end position="244"/>
    </location>
</feature>
<proteinExistence type="predicted"/>
<dbReference type="Proteomes" id="UP000249229">
    <property type="component" value="Unassembled WGS sequence"/>
</dbReference>